<dbReference type="SUPFAM" id="SSF53187">
    <property type="entry name" value="Zn-dependent exopeptidases"/>
    <property type="match status" value="1"/>
</dbReference>
<dbReference type="Gene3D" id="3.30.70.360">
    <property type="match status" value="1"/>
</dbReference>
<comment type="caution">
    <text evidence="2">The sequence shown here is derived from an EMBL/GenBank/DDBJ whole genome shotgun (WGS) entry which is preliminary data.</text>
</comment>
<evidence type="ECO:0000313" key="2">
    <source>
        <dbReference type="EMBL" id="GAA2437928.1"/>
    </source>
</evidence>
<dbReference type="SUPFAM" id="SSF55031">
    <property type="entry name" value="Bacterial exopeptidase dimerisation domain"/>
    <property type="match status" value="1"/>
</dbReference>
<name>A0ABN3JU85_9ACTN</name>
<dbReference type="PANTHER" id="PTHR11014:SF63">
    <property type="entry name" value="METALLOPEPTIDASE, PUTATIVE (AFU_ORTHOLOGUE AFUA_6G09600)-RELATED"/>
    <property type="match status" value="1"/>
</dbReference>
<dbReference type="EMBL" id="BAAARW010000022">
    <property type="protein sequence ID" value="GAA2437928.1"/>
    <property type="molecule type" value="Genomic_DNA"/>
</dbReference>
<dbReference type="InterPro" id="IPR036264">
    <property type="entry name" value="Bact_exopeptidase_dim_dom"/>
</dbReference>
<sequence>MTLRDDARALSDDLIRLRREIHREPEVGLRLPRTQERVLAALDGLPLEIRTGKSLDSVTAVLRGGSPGPTVLLRGDMDALPVTEKTGLPYAASNGAMHACGHDLHTAGLVGAARLLSARRDRLSGNVIFMFQPGEEGFDGAGHMIAEGVLEASGDRPVAAYAVHVSTEYATGTFHSRTGTLMAASAVFDATVNGAGGHGASPHKAKDPVPVVAELVGALQTMVTRRFDVFDPVVVTVGRLQAGEAANVIPDHATLGATVRGFSPEVLHKAEREIRRLVEHVGLAHGVEVALDFEYQYPATVTDADETALAQRAVEDVFGSFETLAAPKTGAEDFSRVLAEVPGAFVFVGAADLTSGPVPSNHSPLARFDDAVIADAATLLAELATRRLAAAGSAVP</sequence>
<evidence type="ECO:0000259" key="1">
    <source>
        <dbReference type="Pfam" id="PF07687"/>
    </source>
</evidence>
<organism evidence="2 3">
    <name type="scientific">Actinomadura vinacea</name>
    <dbReference type="NCBI Taxonomy" id="115336"/>
    <lineage>
        <taxon>Bacteria</taxon>
        <taxon>Bacillati</taxon>
        <taxon>Actinomycetota</taxon>
        <taxon>Actinomycetes</taxon>
        <taxon>Streptosporangiales</taxon>
        <taxon>Thermomonosporaceae</taxon>
        <taxon>Actinomadura</taxon>
    </lineage>
</organism>
<dbReference type="InterPro" id="IPR011650">
    <property type="entry name" value="Peptidase_M20_dimer"/>
</dbReference>
<dbReference type="RefSeq" id="WP_344593603.1">
    <property type="nucleotide sequence ID" value="NZ_BAAARW010000022.1"/>
</dbReference>
<dbReference type="Pfam" id="PF01546">
    <property type="entry name" value="Peptidase_M20"/>
    <property type="match status" value="1"/>
</dbReference>
<gene>
    <name evidence="2" type="ORF">GCM10010191_61270</name>
</gene>
<dbReference type="CDD" id="cd03886">
    <property type="entry name" value="M20_Acy1"/>
    <property type="match status" value="1"/>
</dbReference>
<proteinExistence type="predicted"/>
<dbReference type="PANTHER" id="PTHR11014">
    <property type="entry name" value="PEPTIDASE M20 FAMILY MEMBER"/>
    <property type="match status" value="1"/>
</dbReference>
<accession>A0ABN3JU85</accession>
<dbReference type="PIRSF" id="PIRSF005962">
    <property type="entry name" value="Pept_M20D_amidohydro"/>
    <property type="match status" value="1"/>
</dbReference>
<dbReference type="Gene3D" id="3.40.630.10">
    <property type="entry name" value="Zn peptidases"/>
    <property type="match status" value="1"/>
</dbReference>
<reference evidence="2 3" key="1">
    <citation type="journal article" date="2019" name="Int. J. Syst. Evol. Microbiol.">
        <title>The Global Catalogue of Microorganisms (GCM) 10K type strain sequencing project: providing services to taxonomists for standard genome sequencing and annotation.</title>
        <authorList>
            <consortium name="The Broad Institute Genomics Platform"/>
            <consortium name="The Broad Institute Genome Sequencing Center for Infectious Disease"/>
            <person name="Wu L."/>
            <person name="Ma J."/>
        </authorList>
    </citation>
    <scope>NUCLEOTIDE SEQUENCE [LARGE SCALE GENOMIC DNA]</scope>
    <source>
        <strain evidence="2 3">JCM 3325</strain>
    </source>
</reference>
<feature type="domain" description="Peptidase M20 dimerisation" evidence="1">
    <location>
        <begin position="188"/>
        <end position="281"/>
    </location>
</feature>
<dbReference type="NCBIfam" id="TIGR01891">
    <property type="entry name" value="amidohydrolases"/>
    <property type="match status" value="1"/>
</dbReference>
<protein>
    <submittedName>
        <fullName evidence="2">M20 family metallopeptidase</fullName>
    </submittedName>
</protein>
<dbReference type="Proteomes" id="UP001501231">
    <property type="component" value="Unassembled WGS sequence"/>
</dbReference>
<dbReference type="InterPro" id="IPR017439">
    <property type="entry name" value="Amidohydrolase"/>
</dbReference>
<evidence type="ECO:0000313" key="3">
    <source>
        <dbReference type="Proteomes" id="UP001501231"/>
    </source>
</evidence>
<dbReference type="Pfam" id="PF07687">
    <property type="entry name" value="M20_dimer"/>
    <property type="match status" value="1"/>
</dbReference>
<dbReference type="InterPro" id="IPR002933">
    <property type="entry name" value="Peptidase_M20"/>
</dbReference>
<keyword evidence="3" id="KW-1185">Reference proteome</keyword>